<evidence type="ECO:0000256" key="4">
    <source>
        <dbReference type="ARBA" id="ARBA00022989"/>
    </source>
</evidence>
<feature type="domain" description="HD-GYP" evidence="8">
    <location>
        <begin position="511"/>
        <end position="710"/>
    </location>
</feature>
<dbReference type="Gene3D" id="3.30.450.20">
    <property type="entry name" value="PAS domain"/>
    <property type="match status" value="2"/>
</dbReference>
<dbReference type="Pfam" id="PF02743">
    <property type="entry name" value="dCache_1"/>
    <property type="match status" value="1"/>
</dbReference>
<keyword evidence="2" id="KW-1003">Cell membrane</keyword>
<dbReference type="InterPro" id="IPR052020">
    <property type="entry name" value="Cyclic_di-GMP/3'3'-cGAMP_PDE"/>
</dbReference>
<dbReference type="PANTHER" id="PTHR45228:SF8">
    <property type="entry name" value="TWO-COMPONENT RESPONSE REGULATOR-RELATED"/>
    <property type="match status" value="1"/>
</dbReference>
<evidence type="ECO:0000313" key="10">
    <source>
        <dbReference type="Proteomes" id="UP001232493"/>
    </source>
</evidence>
<feature type="domain" description="HD" evidence="7">
    <location>
        <begin position="533"/>
        <end position="655"/>
    </location>
</feature>
<dbReference type="SUPFAM" id="SSF103190">
    <property type="entry name" value="Sensory domain-like"/>
    <property type="match status" value="1"/>
</dbReference>
<dbReference type="Pfam" id="PF13487">
    <property type="entry name" value="HD_5"/>
    <property type="match status" value="1"/>
</dbReference>
<proteinExistence type="predicted"/>
<keyword evidence="3 6" id="KW-0812">Transmembrane</keyword>
<evidence type="ECO:0000256" key="6">
    <source>
        <dbReference type="SAM" id="Phobius"/>
    </source>
</evidence>
<dbReference type="SMART" id="SM00471">
    <property type="entry name" value="HDc"/>
    <property type="match status" value="1"/>
</dbReference>
<evidence type="ECO:0000259" key="8">
    <source>
        <dbReference type="PROSITE" id="PS51832"/>
    </source>
</evidence>
<organism evidence="9 10">
    <name type="scientific">Marinitoga aeolica</name>
    <dbReference type="NCBI Taxonomy" id="2809031"/>
    <lineage>
        <taxon>Bacteria</taxon>
        <taxon>Thermotogati</taxon>
        <taxon>Thermotogota</taxon>
        <taxon>Thermotogae</taxon>
        <taxon>Petrotogales</taxon>
        <taxon>Petrotogaceae</taxon>
        <taxon>Marinitoga</taxon>
    </lineage>
</organism>
<dbReference type="InterPro" id="IPR033479">
    <property type="entry name" value="dCache_1"/>
</dbReference>
<dbReference type="EMBL" id="CP069362">
    <property type="protein sequence ID" value="WGS65885.1"/>
    <property type="molecule type" value="Genomic_DNA"/>
</dbReference>
<gene>
    <name evidence="9" type="ORF">JRV97_04875</name>
</gene>
<protein>
    <submittedName>
        <fullName evidence="9">HD domain-containing protein</fullName>
    </submittedName>
</protein>
<dbReference type="SUPFAM" id="SSF109604">
    <property type="entry name" value="HD-domain/PDEase-like"/>
    <property type="match status" value="1"/>
</dbReference>
<keyword evidence="5 6" id="KW-0472">Membrane</keyword>
<evidence type="ECO:0000313" key="9">
    <source>
        <dbReference type="EMBL" id="WGS65885.1"/>
    </source>
</evidence>
<dbReference type="InterPro" id="IPR037522">
    <property type="entry name" value="HD_GYP_dom"/>
</dbReference>
<evidence type="ECO:0000256" key="2">
    <source>
        <dbReference type="ARBA" id="ARBA00022475"/>
    </source>
</evidence>
<feature type="transmembrane region" description="Helical" evidence="6">
    <location>
        <begin position="238"/>
        <end position="259"/>
    </location>
</feature>
<dbReference type="CDD" id="cd00077">
    <property type="entry name" value="HDc"/>
    <property type="match status" value="1"/>
</dbReference>
<evidence type="ECO:0000256" key="5">
    <source>
        <dbReference type="ARBA" id="ARBA00023136"/>
    </source>
</evidence>
<reference evidence="9 10" key="1">
    <citation type="submission" date="2021-02" db="EMBL/GenBank/DDBJ databases">
        <title>Characterization of Marinitoga sp. nov. str. BP5-C20A.</title>
        <authorList>
            <person name="Erauso G."/>
            <person name="Postec A."/>
        </authorList>
    </citation>
    <scope>NUCLEOTIDE SEQUENCE [LARGE SCALE GENOMIC DNA]</scope>
    <source>
        <strain evidence="9 10">BP5-C20A</strain>
    </source>
</reference>
<accession>A0ABY8PTB9</accession>
<name>A0ABY8PTB9_9BACT</name>
<dbReference type="CDD" id="cd18773">
    <property type="entry name" value="PDC1_HK_sensor"/>
    <property type="match status" value="1"/>
</dbReference>
<dbReference type="Gene3D" id="1.10.3210.10">
    <property type="entry name" value="Hypothetical protein af1432"/>
    <property type="match status" value="1"/>
</dbReference>
<keyword evidence="10" id="KW-1185">Reference proteome</keyword>
<dbReference type="InterPro" id="IPR029151">
    <property type="entry name" value="Sensor-like_sf"/>
</dbReference>
<dbReference type="PROSITE" id="PS51831">
    <property type="entry name" value="HD"/>
    <property type="match status" value="1"/>
</dbReference>
<dbReference type="InterPro" id="IPR006674">
    <property type="entry name" value="HD_domain"/>
</dbReference>
<evidence type="ECO:0000256" key="3">
    <source>
        <dbReference type="ARBA" id="ARBA00022692"/>
    </source>
</evidence>
<sequence>MLFIFILGSVFTYISYRKEINNNIEKIKFEIKLISSNFKYFFKKKEDFITKVTYEINKDNVDDILREIYFYNKDEIIYVYFADKNGDIIVTPKIKIPPDFDPRKKDWYIKATKNPEKVIVTNSFADPEKTKIVQTVSKAIKVNNNVIGVLGMDLKKDSIDRIINIANLPRMDRIYIFKKNGEVIYNNKEIKNVRSFIKIVDDNNFHIIKTGLNIYFYNKIIDDIYILYVYNKSDLVKLVIKEIIIIYTIIFLIVLLFLYKINDFLNKKIINPIFEISKSMKNVSVNLRKKEVPVIRDNYDIKEIKEIANSYEIMINNAISSLMNFNLLTEEIRKMYNNLKSVNEAFFEFIKLISLIENEDLSMEEYFNSILKYMISHIREAKYGSISVLVNRKWKYITAIGHDINKLKLLEIFSGPENFHIKEKVNIVTYDEIFKNDNLYLDEKIYEELKEATKKFKYAMTYVVELENMLLMISVETPESKTFSRESIEIFKAQVNLAKIFLDKKFEIEKIQKIYFNFAEKLASVAEGHDDVTGKHIYRVGEISAFLAQKLGLDEKEVEKIKKFAPLHDIGKVYVPYEILNKEGKLTKEEFEIMKKHTIYAKRLLSGDKCFDFALNIALYHHENCDGSGYPYGLKCYEIPLEAAIVKIADIYDALRAKRSYKEAFSHEKCVKIITEGDNRTNPSHFRYDVLEIFKKYNKEIDKIWIEINKSGGVNNEH</sequence>
<dbReference type="PROSITE" id="PS51832">
    <property type="entry name" value="HD_GYP"/>
    <property type="match status" value="1"/>
</dbReference>
<evidence type="ECO:0000259" key="7">
    <source>
        <dbReference type="PROSITE" id="PS51831"/>
    </source>
</evidence>
<dbReference type="Proteomes" id="UP001232493">
    <property type="component" value="Chromosome"/>
</dbReference>
<dbReference type="PANTHER" id="PTHR45228">
    <property type="entry name" value="CYCLIC DI-GMP PHOSPHODIESTERASE TM_0186-RELATED"/>
    <property type="match status" value="1"/>
</dbReference>
<comment type="subcellular location">
    <subcellularLocation>
        <location evidence="1">Cell membrane</location>
        <topology evidence="1">Multi-pass membrane protein</topology>
    </subcellularLocation>
</comment>
<evidence type="ECO:0000256" key="1">
    <source>
        <dbReference type="ARBA" id="ARBA00004651"/>
    </source>
</evidence>
<dbReference type="RefSeq" id="WP_281000745.1">
    <property type="nucleotide sequence ID" value="NZ_CP069362.1"/>
</dbReference>
<keyword evidence="4 6" id="KW-1133">Transmembrane helix</keyword>
<dbReference type="InterPro" id="IPR003607">
    <property type="entry name" value="HD/PDEase_dom"/>
</dbReference>